<dbReference type="GO" id="GO:0046656">
    <property type="term" value="P:folic acid biosynthetic process"/>
    <property type="evidence" value="ECO:0007669"/>
    <property type="project" value="UniProtKB-KW"/>
</dbReference>
<evidence type="ECO:0000256" key="7">
    <source>
        <dbReference type="ARBA" id="ARBA00022679"/>
    </source>
</evidence>
<comment type="cofactor">
    <cofactor evidence="2 12">
        <name>Mg(2+)</name>
        <dbReference type="ChEBI" id="CHEBI:18420"/>
    </cofactor>
</comment>
<dbReference type="Pfam" id="PF00809">
    <property type="entry name" value="Pterin_bind"/>
    <property type="match status" value="1"/>
</dbReference>
<dbReference type="InterPro" id="IPR006390">
    <property type="entry name" value="DHP_synth_dom"/>
</dbReference>
<dbReference type="UniPathway" id="UPA00077">
    <property type="reaction ID" value="UER00156"/>
</dbReference>
<comment type="catalytic activity">
    <reaction evidence="1">
        <text>(7,8-dihydropterin-6-yl)methyl diphosphate + 4-aminobenzoate = 7,8-dihydropteroate + diphosphate</text>
        <dbReference type="Rhea" id="RHEA:19949"/>
        <dbReference type="ChEBI" id="CHEBI:17836"/>
        <dbReference type="ChEBI" id="CHEBI:17839"/>
        <dbReference type="ChEBI" id="CHEBI:33019"/>
        <dbReference type="ChEBI" id="CHEBI:72950"/>
        <dbReference type="EC" id="2.5.1.15"/>
    </reaction>
</comment>
<evidence type="ECO:0000256" key="4">
    <source>
        <dbReference type="ARBA" id="ARBA00009503"/>
    </source>
</evidence>
<dbReference type="GO" id="GO:0005829">
    <property type="term" value="C:cytosol"/>
    <property type="evidence" value="ECO:0007669"/>
    <property type="project" value="TreeGrafter"/>
</dbReference>
<evidence type="ECO:0000256" key="1">
    <source>
        <dbReference type="ARBA" id="ARBA00000012"/>
    </source>
</evidence>
<comment type="function">
    <text evidence="12">Catalyzes the condensation of para-aminobenzoate (pABA) with 6-hydroxymethyl-7,8-dihydropterin diphosphate (DHPt-PP) to form 7,8-dihydropteroate (H2Pte), the immediate precursor of folate derivatives.</text>
</comment>
<dbReference type="PANTHER" id="PTHR20941:SF1">
    <property type="entry name" value="FOLIC ACID SYNTHESIS PROTEIN FOL1"/>
    <property type="match status" value="1"/>
</dbReference>
<comment type="similarity">
    <text evidence="4 12">Belongs to the DHPS family.</text>
</comment>
<dbReference type="CDD" id="cd00739">
    <property type="entry name" value="DHPS"/>
    <property type="match status" value="1"/>
</dbReference>
<evidence type="ECO:0000313" key="14">
    <source>
        <dbReference type="EMBL" id="SER76492.1"/>
    </source>
</evidence>
<dbReference type="InterPro" id="IPR011005">
    <property type="entry name" value="Dihydropteroate_synth-like_sf"/>
</dbReference>
<dbReference type="PROSITE" id="PS00793">
    <property type="entry name" value="DHPS_2"/>
    <property type="match status" value="1"/>
</dbReference>
<evidence type="ECO:0000256" key="2">
    <source>
        <dbReference type="ARBA" id="ARBA00001946"/>
    </source>
</evidence>
<comment type="pathway">
    <text evidence="3 12">Cofactor biosynthesis; tetrahydrofolate biosynthesis; 7,8-dihydrofolate from 2-amino-4-hydroxy-6-hydroxymethyl-7,8-dihydropteridine diphosphate and 4-aminobenzoate: step 1/2.</text>
</comment>
<dbReference type="EMBL" id="FOGZ01000009">
    <property type="protein sequence ID" value="SER76492.1"/>
    <property type="molecule type" value="Genomic_DNA"/>
</dbReference>
<dbReference type="NCBIfam" id="TIGR01496">
    <property type="entry name" value="DHPS"/>
    <property type="match status" value="1"/>
</dbReference>
<dbReference type="PROSITE" id="PS00792">
    <property type="entry name" value="DHPS_1"/>
    <property type="match status" value="1"/>
</dbReference>
<evidence type="ECO:0000256" key="9">
    <source>
        <dbReference type="ARBA" id="ARBA00022842"/>
    </source>
</evidence>
<dbReference type="PANTHER" id="PTHR20941">
    <property type="entry name" value="FOLATE SYNTHESIS PROTEINS"/>
    <property type="match status" value="1"/>
</dbReference>
<proteinExistence type="inferred from homology"/>
<evidence type="ECO:0000256" key="3">
    <source>
        <dbReference type="ARBA" id="ARBA00004763"/>
    </source>
</evidence>
<keyword evidence="9 12" id="KW-0460">Magnesium</keyword>
<keyword evidence="15" id="KW-1185">Reference proteome</keyword>
<protein>
    <recommendedName>
        <fullName evidence="6 12">Dihydropteroate synthase</fullName>
        <shortName evidence="12">DHPS</shortName>
        <ecNumber evidence="5 12">2.5.1.15</ecNumber>
    </recommendedName>
    <alternativeName>
        <fullName evidence="11 12">Dihydropteroate pyrophosphorylase</fullName>
    </alternativeName>
</protein>
<dbReference type="FunFam" id="3.20.20.20:FF:000006">
    <property type="entry name" value="Dihydropteroate synthase"/>
    <property type="match status" value="1"/>
</dbReference>
<keyword evidence="7 12" id="KW-0808">Transferase</keyword>
<dbReference type="Proteomes" id="UP000198815">
    <property type="component" value="Unassembled WGS sequence"/>
</dbReference>
<sequence>MTASVTPMSHTRVMGIVNVTPDSFSDGGLYMTPDRAIAHALAMVRQGAEILDVGGESTRPGARRVAESEELHRVLPVIKGLRARRELDAVPVSIDTVRARVARAAVGAGATIVNDVSGGLVDAQMFGTVARLGVDYVCQHWRGFGADMTERARYGDVVGEVHEELAERVAAARRAGIPAERIIVDPGLGFAKLGEQDWQLLGHLDVFTSMGHRLLIGASRKRFLGHLLGGREARERDAATAAVSMWCALHGVWAVRTHEVSAQVDAVAVAEHLTAIAAPNPLPGAGLAEKSRCRGSVRRRFG</sequence>
<evidence type="ECO:0000313" key="15">
    <source>
        <dbReference type="Proteomes" id="UP000198815"/>
    </source>
</evidence>
<gene>
    <name evidence="14" type="ORF">SAMN05443377_10964</name>
</gene>
<evidence type="ECO:0000259" key="13">
    <source>
        <dbReference type="PROSITE" id="PS50972"/>
    </source>
</evidence>
<reference evidence="14 15" key="1">
    <citation type="submission" date="2016-10" db="EMBL/GenBank/DDBJ databases">
        <authorList>
            <person name="de Groot N.N."/>
        </authorList>
    </citation>
    <scope>NUCLEOTIDE SEQUENCE [LARGE SCALE GENOMIC DNA]</scope>
    <source>
        <strain evidence="14 15">DSM 16859</strain>
    </source>
</reference>
<evidence type="ECO:0000256" key="5">
    <source>
        <dbReference type="ARBA" id="ARBA00012458"/>
    </source>
</evidence>
<evidence type="ECO:0000256" key="10">
    <source>
        <dbReference type="ARBA" id="ARBA00022909"/>
    </source>
</evidence>
<dbReference type="GO" id="GO:0004156">
    <property type="term" value="F:dihydropteroate synthase activity"/>
    <property type="evidence" value="ECO:0007669"/>
    <property type="project" value="UniProtKB-EC"/>
</dbReference>
<keyword evidence="8 12" id="KW-0479">Metal-binding</keyword>
<dbReference type="AlphaFoldDB" id="A0A1H9RUL6"/>
<dbReference type="PROSITE" id="PS50972">
    <property type="entry name" value="PTERIN_BINDING"/>
    <property type="match status" value="1"/>
</dbReference>
<accession>A0A1H9RUL6</accession>
<dbReference type="InterPro" id="IPR045031">
    <property type="entry name" value="DHP_synth-like"/>
</dbReference>
<dbReference type="GO" id="GO:0046654">
    <property type="term" value="P:tetrahydrofolate biosynthetic process"/>
    <property type="evidence" value="ECO:0007669"/>
    <property type="project" value="UniProtKB-UniPathway"/>
</dbReference>
<evidence type="ECO:0000256" key="8">
    <source>
        <dbReference type="ARBA" id="ARBA00022723"/>
    </source>
</evidence>
<evidence type="ECO:0000256" key="11">
    <source>
        <dbReference type="ARBA" id="ARBA00030193"/>
    </source>
</evidence>
<dbReference type="STRING" id="64702.SAMN05443377_10964"/>
<dbReference type="InterPro" id="IPR000489">
    <property type="entry name" value="Pterin-binding_dom"/>
</dbReference>
<keyword evidence="10 12" id="KW-0289">Folate biosynthesis</keyword>
<name>A0A1H9RUL6_9ACTN</name>
<dbReference type="SUPFAM" id="SSF51717">
    <property type="entry name" value="Dihydropteroate synthetase-like"/>
    <property type="match status" value="1"/>
</dbReference>
<dbReference type="GO" id="GO:0046872">
    <property type="term" value="F:metal ion binding"/>
    <property type="evidence" value="ECO:0007669"/>
    <property type="project" value="UniProtKB-KW"/>
</dbReference>
<dbReference type="EC" id="2.5.1.15" evidence="5 12"/>
<evidence type="ECO:0000256" key="12">
    <source>
        <dbReference type="RuleBase" id="RU361205"/>
    </source>
</evidence>
<organism evidence="14 15">
    <name type="scientific">Propionibacterium cyclohexanicum</name>
    <dbReference type="NCBI Taxonomy" id="64702"/>
    <lineage>
        <taxon>Bacteria</taxon>
        <taxon>Bacillati</taxon>
        <taxon>Actinomycetota</taxon>
        <taxon>Actinomycetes</taxon>
        <taxon>Propionibacteriales</taxon>
        <taxon>Propionibacteriaceae</taxon>
        <taxon>Propionibacterium</taxon>
    </lineage>
</organism>
<feature type="domain" description="Pterin-binding" evidence="13">
    <location>
        <begin position="11"/>
        <end position="268"/>
    </location>
</feature>
<evidence type="ECO:0000256" key="6">
    <source>
        <dbReference type="ARBA" id="ARBA00016919"/>
    </source>
</evidence>
<dbReference type="Gene3D" id="3.20.20.20">
    <property type="entry name" value="Dihydropteroate synthase-like"/>
    <property type="match status" value="1"/>
</dbReference>